<dbReference type="Proteomes" id="UP000694522">
    <property type="component" value="Unplaced"/>
</dbReference>
<dbReference type="PANTHER" id="PTHR22878">
    <property type="entry name" value="DYNEIN HEAVY CHAIN 6, AXONEMAL-LIKE-RELATED"/>
    <property type="match status" value="1"/>
</dbReference>
<dbReference type="InterPro" id="IPR041658">
    <property type="entry name" value="AAA_lid_11"/>
</dbReference>
<organism evidence="4 5">
    <name type="scientific">Amazona collaria</name>
    <name type="common">yellow-billed parrot</name>
    <dbReference type="NCBI Taxonomy" id="241587"/>
    <lineage>
        <taxon>Eukaryota</taxon>
        <taxon>Metazoa</taxon>
        <taxon>Chordata</taxon>
        <taxon>Craniata</taxon>
        <taxon>Vertebrata</taxon>
        <taxon>Euteleostomi</taxon>
        <taxon>Archelosauria</taxon>
        <taxon>Archosauria</taxon>
        <taxon>Dinosauria</taxon>
        <taxon>Saurischia</taxon>
        <taxon>Theropoda</taxon>
        <taxon>Coelurosauria</taxon>
        <taxon>Aves</taxon>
        <taxon>Neognathae</taxon>
        <taxon>Neoaves</taxon>
        <taxon>Telluraves</taxon>
        <taxon>Australaves</taxon>
        <taxon>Psittaciformes</taxon>
        <taxon>Psittacidae</taxon>
        <taxon>Amazona</taxon>
    </lineage>
</organism>
<evidence type="ECO:0000313" key="4">
    <source>
        <dbReference type="Ensembl" id="ENSACOP00000023786.1"/>
    </source>
</evidence>
<dbReference type="GO" id="GO:0051959">
    <property type="term" value="F:dynein light intermediate chain binding"/>
    <property type="evidence" value="ECO:0007669"/>
    <property type="project" value="InterPro"/>
</dbReference>
<dbReference type="InterPro" id="IPR004273">
    <property type="entry name" value="Dynein_heavy_D6_P-loop"/>
</dbReference>
<dbReference type="AlphaFoldDB" id="A0A8B9GE01"/>
<dbReference type="InterPro" id="IPR027417">
    <property type="entry name" value="P-loop_NTPase"/>
</dbReference>
<feature type="domain" description="Dynein heavy chain AAA lid" evidence="2">
    <location>
        <begin position="194"/>
        <end position="284"/>
    </location>
</feature>
<dbReference type="Pfam" id="PF18198">
    <property type="entry name" value="AAA_lid_11"/>
    <property type="match status" value="1"/>
</dbReference>
<dbReference type="FunFam" id="3.10.490.20:FF:000001">
    <property type="entry name" value="dynein heavy chain 7, axonemal"/>
    <property type="match status" value="1"/>
</dbReference>
<evidence type="ECO:0000259" key="2">
    <source>
        <dbReference type="Pfam" id="PF18198"/>
    </source>
</evidence>
<accession>A0A8B9GE01</accession>
<dbReference type="Gene3D" id="1.10.8.720">
    <property type="entry name" value="Region D6 of dynein motor"/>
    <property type="match status" value="1"/>
</dbReference>
<dbReference type="GO" id="GO:0045505">
    <property type="term" value="F:dynein intermediate chain binding"/>
    <property type="evidence" value="ECO:0007669"/>
    <property type="project" value="InterPro"/>
</dbReference>
<dbReference type="InterPro" id="IPR041228">
    <property type="entry name" value="Dynein_C"/>
</dbReference>
<dbReference type="Gene3D" id="3.40.50.300">
    <property type="entry name" value="P-loop containing nucleotide triphosphate hydrolases"/>
    <property type="match status" value="1"/>
</dbReference>
<keyword evidence="5" id="KW-1185">Reference proteome</keyword>
<dbReference type="GO" id="GO:0008569">
    <property type="term" value="F:minus-end-directed microtubule motor activity"/>
    <property type="evidence" value="ECO:0007669"/>
    <property type="project" value="InterPro"/>
</dbReference>
<dbReference type="GO" id="GO:0007018">
    <property type="term" value="P:microtubule-based movement"/>
    <property type="evidence" value="ECO:0007669"/>
    <property type="project" value="InterPro"/>
</dbReference>
<reference evidence="4" key="1">
    <citation type="submission" date="2025-08" db="UniProtKB">
        <authorList>
            <consortium name="Ensembl"/>
        </authorList>
    </citation>
    <scope>IDENTIFICATION</scope>
</reference>
<dbReference type="Gene3D" id="1.20.1270.280">
    <property type="match status" value="1"/>
</dbReference>
<name>A0A8B9GE01_9PSIT</name>
<dbReference type="InterPro" id="IPR042219">
    <property type="entry name" value="AAA_lid_11_sf"/>
</dbReference>
<dbReference type="PANTHER" id="PTHR22878:SF73">
    <property type="entry name" value="DYNEIN AXONEMAL HEAVY CHAIN 1"/>
    <property type="match status" value="1"/>
</dbReference>
<proteinExistence type="predicted"/>
<dbReference type="Gene3D" id="3.10.490.20">
    <property type="match status" value="1"/>
</dbReference>
<evidence type="ECO:0000259" key="1">
    <source>
        <dbReference type="Pfam" id="PF03028"/>
    </source>
</evidence>
<feature type="domain" description="Dynein heavy chain region D6 P-loop" evidence="1">
    <location>
        <begin position="5"/>
        <end position="114"/>
    </location>
</feature>
<evidence type="ECO:0000259" key="3">
    <source>
        <dbReference type="Pfam" id="PF18199"/>
    </source>
</evidence>
<dbReference type="Pfam" id="PF18199">
    <property type="entry name" value="Dynein_C"/>
    <property type="match status" value="1"/>
</dbReference>
<reference evidence="4" key="2">
    <citation type="submission" date="2025-09" db="UniProtKB">
        <authorList>
            <consortium name="Ensembl"/>
        </authorList>
    </citation>
    <scope>IDENTIFICATION</scope>
</reference>
<protein>
    <submittedName>
        <fullName evidence="4">Uncharacterized protein</fullName>
    </submittedName>
</protein>
<dbReference type="InterPro" id="IPR026983">
    <property type="entry name" value="DHC"/>
</dbReference>
<dbReference type="GO" id="GO:0030286">
    <property type="term" value="C:dynein complex"/>
    <property type="evidence" value="ECO:0007669"/>
    <property type="project" value="InterPro"/>
</dbReference>
<dbReference type="Ensembl" id="ENSACOT00000024602.1">
    <property type="protein sequence ID" value="ENSACOP00000023786.1"/>
    <property type="gene ID" value="ENSACOG00000016047.1"/>
</dbReference>
<dbReference type="InterPro" id="IPR043160">
    <property type="entry name" value="Dynein_C_barrel"/>
</dbReference>
<dbReference type="Pfam" id="PF03028">
    <property type="entry name" value="Dynein_heavy"/>
    <property type="match status" value="1"/>
</dbReference>
<feature type="domain" description="Dynein heavy chain C-terminal" evidence="3">
    <location>
        <begin position="290"/>
        <end position="577"/>
    </location>
</feature>
<sequence length="581" mass="63583">NESTATTPLLFVLSPGTDPAANPYMFGTAHDGRGALSSSHLPPQAPPAEAMIRSAMEQGNWGFFQSCHLAPSRMPSLEGLVEGIDPSQDFLLWLTSLPSNHFPVSLLQNSFKMTIEPPHGLALLNWHISSARSQQELTPSKDGFSQAKCLISPLPCPQATEFKSLLLSLCFFHGNMLEKRKFGPWGSTSPTSSEYADIPYKVLKHTAGEMNYGGRVTDKGDQCCIMSVVDDFYTPEVLAPEFACSESGIYRQISTNSDLDGYLQYIRSLPLNDSPEIFGLRNNADITLAQNESFALLGTIVQLQPKALMVGGHSREEVGALMPSGHPGKGACPHEPAGGDPQTPLLYEESINTVLVQEVIRYNPYGIMSWDLLNAPKGLVVMSSQLELVASSLYNTTVPKVWNAKAYPSLKPLASWVSDLLQQIEFLKDWINHGLPSAFLTGALQNFARKPVISIHTISFSFKVMKGSVGELPSPPSEGCYIHGLSLEGARWDPVAFQLVEWHPKELYPEMAVICLLPVPHRMSPATGSYLCPIYKTLTRAGTLSATGHSTNYVIAVEIPTDRPQKHWIKRGTALICALDF</sequence>
<evidence type="ECO:0000313" key="5">
    <source>
        <dbReference type="Proteomes" id="UP000694522"/>
    </source>
</evidence>